<reference evidence="1" key="1">
    <citation type="submission" date="2018-05" db="EMBL/GenBank/DDBJ databases">
        <authorList>
            <person name="Lanie J.A."/>
            <person name="Ng W.-L."/>
            <person name="Kazmierczak K.M."/>
            <person name="Andrzejewski T.M."/>
            <person name="Davidsen T.M."/>
            <person name="Wayne K.J."/>
            <person name="Tettelin H."/>
            <person name="Glass J.I."/>
            <person name="Rusch D."/>
            <person name="Podicherti R."/>
            <person name="Tsui H.-C.T."/>
            <person name="Winkler M.E."/>
        </authorList>
    </citation>
    <scope>NUCLEOTIDE SEQUENCE</scope>
</reference>
<evidence type="ECO:0000313" key="1">
    <source>
        <dbReference type="EMBL" id="SVE43749.1"/>
    </source>
</evidence>
<dbReference type="Pfam" id="PF09492">
    <property type="entry name" value="Pec_lyase"/>
    <property type="match status" value="1"/>
</dbReference>
<accession>A0A383DHF7</accession>
<dbReference type="Gene3D" id="1.50.10.20">
    <property type="match status" value="1"/>
</dbReference>
<gene>
    <name evidence="1" type="ORF">METZ01_LOCUS496603</name>
</gene>
<proteinExistence type="predicted"/>
<dbReference type="InterPro" id="IPR012669">
    <property type="entry name" value="Pectate_lyase"/>
</dbReference>
<name>A0A383DHF7_9ZZZZ</name>
<feature type="non-terminal residue" evidence="1">
    <location>
        <position position="1"/>
    </location>
</feature>
<protein>
    <recommendedName>
        <fullName evidence="2">Pectate lyase</fullName>
    </recommendedName>
</protein>
<organism evidence="1">
    <name type="scientific">marine metagenome</name>
    <dbReference type="NCBI Taxonomy" id="408172"/>
    <lineage>
        <taxon>unclassified sequences</taxon>
        <taxon>metagenomes</taxon>
        <taxon>ecological metagenomes</taxon>
    </lineage>
</organism>
<evidence type="ECO:0008006" key="2">
    <source>
        <dbReference type="Google" id="ProtNLM"/>
    </source>
</evidence>
<dbReference type="AlphaFoldDB" id="A0A383DHF7"/>
<dbReference type="SUPFAM" id="SSF81853">
    <property type="entry name" value="Family 10 polysaccharide lyase"/>
    <property type="match status" value="1"/>
</dbReference>
<dbReference type="EMBL" id="UINC01217235">
    <property type="protein sequence ID" value="SVE43749.1"/>
    <property type="molecule type" value="Genomic_DNA"/>
</dbReference>
<feature type="non-terminal residue" evidence="1">
    <location>
        <position position="235"/>
    </location>
</feature>
<sequence>LPFIGRAADTPTAAQTAMLKGAAFMRSISTHGGYLWRYSADLKLVAGEVQATRSTIWIQPPGTPSVGQAFLDAYEKTGLRQLLDHALAAGDALAQSQLESGGWDYRFDFANPQRWLRRVDTINSMPKDASRRRNISTFDDNNSQSAISFLLALGQHCSGHTARERLILAARDYGLRKLLEAQYPNGAWPQRYDGVPKAAKDYPVIQARYPKSWSRVYQKQNYMRHYTFNDNSHRD</sequence>